<feature type="compositionally biased region" description="Basic and acidic residues" evidence="1">
    <location>
        <begin position="1"/>
        <end position="11"/>
    </location>
</feature>
<feature type="region of interest" description="Disordered" evidence="1">
    <location>
        <begin position="1"/>
        <end position="22"/>
    </location>
</feature>
<gene>
    <name evidence="2" type="ORF">Bca52824_013424</name>
</gene>
<dbReference type="AlphaFoldDB" id="A0A8X7VYK5"/>
<dbReference type="EMBL" id="JAAMPC010000003">
    <property type="protein sequence ID" value="KAG2320211.1"/>
    <property type="molecule type" value="Genomic_DNA"/>
</dbReference>
<feature type="region of interest" description="Disordered" evidence="1">
    <location>
        <begin position="38"/>
        <end position="73"/>
    </location>
</feature>
<organism evidence="2 3">
    <name type="scientific">Brassica carinata</name>
    <name type="common">Ethiopian mustard</name>
    <name type="synonym">Abyssinian cabbage</name>
    <dbReference type="NCBI Taxonomy" id="52824"/>
    <lineage>
        <taxon>Eukaryota</taxon>
        <taxon>Viridiplantae</taxon>
        <taxon>Streptophyta</taxon>
        <taxon>Embryophyta</taxon>
        <taxon>Tracheophyta</taxon>
        <taxon>Spermatophyta</taxon>
        <taxon>Magnoliopsida</taxon>
        <taxon>eudicotyledons</taxon>
        <taxon>Gunneridae</taxon>
        <taxon>Pentapetalae</taxon>
        <taxon>rosids</taxon>
        <taxon>malvids</taxon>
        <taxon>Brassicales</taxon>
        <taxon>Brassicaceae</taxon>
        <taxon>Brassiceae</taxon>
        <taxon>Brassica</taxon>
    </lineage>
</organism>
<reference evidence="2 3" key="1">
    <citation type="submission" date="2020-02" db="EMBL/GenBank/DDBJ databases">
        <authorList>
            <person name="Ma Q."/>
            <person name="Huang Y."/>
            <person name="Song X."/>
            <person name="Pei D."/>
        </authorList>
    </citation>
    <scope>NUCLEOTIDE SEQUENCE [LARGE SCALE GENOMIC DNA]</scope>
    <source>
        <strain evidence="2">Sxm20200214</strain>
        <tissue evidence="2">Leaf</tissue>
    </source>
</reference>
<name>A0A8X7VYK5_BRACI</name>
<feature type="compositionally biased region" description="Acidic residues" evidence="1">
    <location>
        <begin position="43"/>
        <end position="58"/>
    </location>
</feature>
<accession>A0A8X7VYK5</accession>
<comment type="caution">
    <text evidence="2">The sequence shown here is derived from an EMBL/GenBank/DDBJ whole genome shotgun (WGS) entry which is preliminary data.</text>
</comment>
<protein>
    <submittedName>
        <fullName evidence="2">Uncharacterized protein</fullName>
    </submittedName>
</protein>
<evidence type="ECO:0000313" key="2">
    <source>
        <dbReference type="EMBL" id="KAG2320211.1"/>
    </source>
</evidence>
<sequence length="73" mass="8167">MRIRVPRKDSAAADSTTKKLGSSGKHILLSKIKDISQIPHLSEEEEKEDVLSDDDESLDEKVDKDEEDAVEES</sequence>
<evidence type="ECO:0000313" key="3">
    <source>
        <dbReference type="Proteomes" id="UP000886595"/>
    </source>
</evidence>
<evidence type="ECO:0000256" key="1">
    <source>
        <dbReference type="SAM" id="MobiDB-lite"/>
    </source>
</evidence>
<keyword evidence="3" id="KW-1185">Reference proteome</keyword>
<dbReference type="Proteomes" id="UP000886595">
    <property type="component" value="Unassembled WGS sequence"/>
</dbReference>
<proteinExistence type="predicted"/>